<proteinExistence type="predicted"/>
<dbReference type="AlphaFoldDB" id="A0AAV7HHC0"/>
<organism evidence="1 2">
    <name type="scientific">Dendrobium chrysotoxum</name>
    <name type="common">Orchid</name>
    <dbReference type="NCBI Taxonomy" id="161865"/>
    <lineage>
        <taxon>Eukaryota</taxon>
        <taxon>Viridiplantae</taxon>
        <taxon>Streptophyta</taxon>
        <taxon>Embryophyta</taxon>
        <taxon>Tracheophyta</taxon>
        <taxon>Spermatophyta</taxon>
        <taxon>Magnoliopsida</taxon>
        <taxon>Liliopsida</taxon>
        <taxon>Asparagales</taxon>
        <taxon>Orchidaceae</taxon>
        <taxon>Epidendroideae</taxon>
        <taxon>Malaxideae</taxon>
        <taxon>Dendrobiinae</taxon>
        <taxon>Dendrobium</taxon>
    </lineage>
</organism>
<evidence type="ECO:0000313" key="1">
    <source>
        <dbReference type="EMBL" id="KAH0466883.1"/>
    </source>
</evidence>
<evidence type="ECO:0000313" key="2">
    <source>
        <dbReference type="Proteomes" id="UP000775213"/>
    </source>
</evidence>
<gene>
    <name evidence="1" type="ORF">IEQ34_004121</name>
</gene>
<sequence length="97" mass="10388">MGGSKVVVEKSFSDSQEEAPTVVGKKTSAMVGRKLWQRSRRTSATEAEARAEVLAGFTTPSSASSFCKVDDSLDLGAVLLQPVQLFLHACLRSESII</sequence>
<name>A0AAV7HHC0_DENCH</name>
<keyword evidence="2" id="KW-1185">Reference proteome</keyword>
<accession>A0AAV7HHC0</accession>
<comment type="caution">
    <text evidence="1">The sequence shown here is derived from an EMBL/GenBank/DDBJ whole genome shotgun (WGS) entry which is preliminary data.</text>
</comment>
<protein>
    <submittedName>
        <fullName evidence="1">Uncharacterized protein</fullName>
    </submittedName>
</protein>
<dbReference type="Proteomes" id="UP000775213">
    <property type="component" value="Unassembled WGS sequence"/>
</dbReference>
<dbReference type="EMBL" id="JAGFBR010000005">
    <property type="protein sequence ID" value="KAH0466883.1"/>
    <property type="molecule type" value="Genomic_DNA"/>
</dbReference>
<reference evidence="1 2" key="1">
    <citation type="journal article" date="2021" name="Hortic Res">
        <title>Chromosome-scale assembly of the Dendrobium chrysotoxum genome enhances the understanding of orchid evolution.</title>
        <authorList>
            <person name="Zhang Y."/>
            <person name="Zhang G.Q."/>
            <person name="Zhang D."/>
            <person name="Liu X.D."/>
            <person name="Xu X.Y."/>
            <person name="Sun W.H."/>
            <person name="Yu X."/>
            <person name="Zhu X."/>
            <person name="Wang Z.W."/>
            <person name="Zhao X."/>
            <person name="Zhong W.Y."/>
            <person name="Chen H."/>
            <person name="Yin W.L."/>
            <person name="Huang T."/>
            <person name="Niu S.C."/>
            <person name="Liu Z.J."/>
        </authorList>
    </citation>
    <scope>NUCLEOTIDE SEQUENCE [LARGE SCALE GENOMIC DNA]</scope>
    <source>
        <strain evidence="1">Lindl</strain>
    </source>
</reference>